<dbReference type="SUPFAM" id="SSF46689">
    <property type="entry name" value="Homeodomain-like"/>
    <property type="match status" value="1"/>
</dbReference>
<reference evidence="6" key="1">
    <citation type="journal article" date="2019" name="Int. J. Syst. Evol. Microbiol.">
        <title>The Global Catalogue of Microorganisms (GCM) 10K type strain sequencing project: providing services to taxonomists for standard genome sequencing and annotation.</title>
        <authorList>
            <consortium name="The Broad Institute Genomics Platform"/>
            <consortium name="The Broad Institute Genome Sequencing Center for Infectious Disease"/>
            <person name="Wu L."/>
            <person name="Ma J."/>
        </authorList>
    </citation>
    <scope>NUCLEOTIDE SEQUENCE [LARGE SCALE GENOMIC DNA]</scope>
    <source>
        <strain evidence="6">KCTC 52473</strain>
    </source>
</reference>
<organism evidence="5 6">
    <name type="scientific">Agaribacter flavus</name>
    <dbReference type="NCBI Taxonomy" id="1902781"/>
    <lineage>
        <taxon>Bacteria</taxon>
        <taxon>Pseudomonadati</taxon>
        <taxon>Pseudomonadota</taxon>
        <taxon>Gammaproteobacteria</taxon>
        <taxon>Alteromonadales</taxon>
        <taxon>Alteromonadaceae</taxon>
        <taxon>Agaribacter</taxon>
    </lineage>
</organism>
<dbReference type="RefSeq" id="WP_376920623.1">
    <property type="nucleotide sequence ID" value="NZ_JBHRSW010000023.1"/>
</dbReference>
<dbReference type="InterPro" id="IPR018062">
    <property type="entry name" value="HTH_AraC-typ_CS"/>
</dbReference>
<protein>
    <submittedName>
        <fullName evidence="5">Helix-turn-helix domain-containing protein</fullName>
    </submittedName>
</protein>
<evidence type="ECO:0000259" key="4">
    <source>
        <dbReference type="PROSITE" id="PS01124"/>
    </source>
</evidence>
<dbReference type="Proteomes" id="UP001595478">
    <property type="component" value="Unassembled WGS sequence"/>
</dbReference>
<keyword evidence="6" id="KW-1185">Reference proteome</keyword>
<name>A0ABV7FQW1_9ALTE</name>
<keyword evidence="2" id="KW-0238">DNA-binding</keyword>
<dbReference type="PROSITE" id="PS01124">
    <property type="entry name" value="HTH_ARAC_FAMILY_2"/>
    <property type="match status" value="1"/>
</dbReference>
<feature type="domain" description="HTH araC/xylS-type" evidence="4">
    <location>
        <begin position="169"/>
        <end position="269"/>
    </location>
</feature>
<evidence type="ECO:0000313" key="5">
    <source>
        <dbReference type="EMBL" id="MFC3122490.1"/>
    </source>
</evidence>
<dbReference type="InterPro" id="IPR018060">
    <property type="entry name" value="HTH_AraC"/>
</dbReference>
<dbReference type="Pfam" id="PF12833">
    <property type="entry name" value="HTH_18"/>
    <property type="match status" value="1"/>
</dbReference>
<evidence type="ECO:0000313" key="6">
    <source>
        <dbReference type="Proteomes" id="UP001595478"/>
    </source>
</evidence>
<accession>A0ABV7FQW1</accession>
<dbReference type="PRINTS" id="PR00032">
    <property type="entry name" value="HTHARAC"/>
</dbReference>
<dbReference type="Pfam" id="PF20240">
    <property type="entry name" value="DUF6597"/>
    <property type="match status" value="1"/>
</dbReference>
<dbReference type="InterPro" id="IPR046532">
    <property type="entry name" value="DUF6597"/>
</dbReference>
<dbReference type="InterPro" id="IPR009057">
    <property type="entry name" value="Homeodomain-like_sf"/>
</dbReference>
<sequence>MKKITTSPAGVVKQQISSDPYSLARYYPCEKSKTWVDIFWCVEWCLPKAQIFTQTNLPDPYFHLVFDSGNVSLVAPVLNQYSYTMQGRGHIFGVKFNVGLIPSLLGLRAKDLVDKTYDVQALRRWEVFAGIDEINQQISAVNGHHEKQTTLFKEWFCYFFPERSNTDIQRAQTLLEIVKSEKHINSVSVLSEYSGIGVRTIQRLFDDYVGVQPKWFIRKQRMHNALADIEKSNGSMTAMALDLGFSDQAHFSREFKYFIGVTPCEYRIKFRVNRP</sequence>
<evidence type="ECO:0000256" key="1">
    <source>
        <dbReference type="ARBA" id="ARBA00023015"/>
    </source>
</evidence>
<dbReference type="EMBL" id="JBHRSW010000023">
    <property type="protein sequence ID" value="MFC3122490.1"/>
    <property type="molecule type" value="Genomic_DNA"/>
</dbReference>
<dbReference type="PANTHER" id="PTHR46796:SF13">
    <property type="entry name" value="HTH-TYPE TRANSCRIPTIONAL ACTIVATOR RHAS"/>
    <property type="match status" value="1"/>
</dbReference>
<gene>
    <name evidence="5" type="ORF">ACFOHL_12745</name>
</gene>
<keyword evidence="3" id="KW-0804">Transcription</keyword>
<dbReference type="Gene3D" id="1.10.10.60">
    <property type="entry name" value="Homeodomain-like"/>
    <property type="match status" value="1"/>
</dbReference>
<dbReference type="InterPro" id="IPR050204">
    <property type="entry name" value="AraC_XylS_family_regulators"/>
</dbReference>
<evidence type="ECO:0000256" key="2">
    <source>
        <dbReference type="ARBA" id="ARBA00023125"/>
    </source>
</evidence>
<dbReference type="InterPro" id="IPR020449">
    <property type="entry name" value="Tscrpt_reg_AraC-type_HTH"/>
</dbReference>
<dbReference type="SMART" id="SM00342">
    <property type="entry name" value="HTH_ARAC"/>
    <property type="match status" value="1"/>
</dbReference>
<evidence type="ECO:0000256" key="3">
    <source>
        <dbReference type="ARBA" id="ARBA00023163"/>
    </source>
</evidence>
<keyword evidence="1" id="KW-0805">Transcription regulation</keyword>
<dbReference type="PANTHER" id="PTHR46796">
    <property type="entry name" value="HTH-TYPE TRANSCRIPTIONAL ACTIVATOR RHAS-RELATED"/>
    <property type="match status" value="1"/>
</dbReference>
<comment type="caution">
    <text evidence="5">The sequence shown here is derived from an EMBL/GenBank/DDBJ whole genome shotgun (WGS) entry which is preliminary data.</text>
</comment>
<proteinExistence type="predicted"/>
<dbReference type="PROSITE" id="PS00041">
    <property type="entry name" value="HTH_ARAC_FAMILY_1"/>
    <property type="match status" value="1"/>
</dbReference>